<dbReference type="Proteomes" id="UP001254257">
    <property type="component" value="Unassembled WGS sequence"/>
</dbReference>
<keyword evidence="3" id="KW-1185">Reference proteome</keyword>
<organism evidence="2 3">
    <name type="scientific">Bosea rubneri</name>
    <dbReference type="NCBI Taxonomy" id="3075434"/>
    <lineage>
        <taxon>Bacteria</taxon>
        <taxon>Pseudomonadati</taxon>
        <taxon>Pseudomonadota</taxon>
        <taxon>Alphaproteobacteria</taxon>
        <taxon>Hyphomicrobiales</taxon>
        <taxon>Boseaceae</taxon>
        <taxon>Bosea</taxon>
    </lineage>
</organism>
<dbReference type="RefSeq" id="WP_316018683.1">
    <property type="nucleotide sequence ID" value="NZ_JAWDID010000017.1"/>
</dbReference>
<dbReference type="Pfam" id="PF06698">
    <property type="entry name" value="DUF1192"/>
    <property type="match status" value="1"/>
</dbReference>
<reference evidence="2 3" key="1">
    <citation type="submission" date="2023-09" db="EMBL/GenBank/DDBJ databases">
        <title>Whole genome shotgun sequencing (WGS) of Bosea sp. ZW T0_25, isolated from stored onions (Allium cepa).</title>
        <authorList>
            <person name="Stoll D.A."/>
            <person name="Huch M."/>
        </authorList>
    </citation>
    <scope>NUCLEOTIDE SEQUENCE [LARGE SCALE GENOMIC DNA]</scope>
    <source>
        <strain evidence="2 3">ZW T0_25</strain>
    </source>
</reference>
<evidence type="ECO:0000256" key="1">
    <source>
        <dbReference type="SAM" id="Coils"/>
    </source>
</evidence>
<sequence length="66" mass="7492">MAGFLEDDRPAPRRAHEIGQDLSQLSVAELEERIVLLEAEIVRLREAREKKNASRSAADAFFQKRG</sequence>
<evidence type="ECO:0000313" key="3">
    <source>
        <dbReference type="Proteomes" id="UP001254257"/>
    </source>
</evidence>
<gene>
    <name evidence="2" type="ORF">RKE40_13140</name>
</gene>
<dbReference type="InterPro" id="IPR009579">
    <property type="entry name" value="DUF1192"/>
</dbReference>
<proteinExistence type="predicted"/>
<evidence type="ECO:0000313" key="2">
    <source>
        <dbReference type="EMBL" id="MDU0340840.1"/>
    </source>
</evidence>
<accession>A0ABU3S7S7</accession>
<dbReference type="EMBL" id="JAWDID010000017">
    <property type="protein sequence ID" value="MDU0340840.1"/>
    <property type="molecule type" value="Genomic_DNA"/>
</dbReference>
<feature type="coiled-coil region" evidence="1">
    <location>
        <begin position="27"/>
        <end position="54"/>
    </location>
</feature>
<name>A0ABU3S7S7_9HYPH</name>
<keyword evidence="1" id="KW-0175">Coiled coil</keyword>
<protein>
    <submittedName>
        <fullName evidence="2">DUF1192 domain-containing protein</fullName>
    </submittedName>
</protein>
<comment type="caution">
    <text evidence="2">The sequence shown here is derived from an EMBL/GenBank/DDBJ whole genome shotgun (WGS) entry which is preliminary data.</text>
</comment>